<dbReference type="Gene3D" id="2.70.98.70">
    <property type="match status" value="1"/>
</dbReference>
<feature type="non-terminal residue" evidence="2">
    <location>
        <position position="1"/>
    </location>
</feature>
<dbReference type="EMBL" id="BARS01039429">
    <property type="protein sequence ID" value="GAG18812.1"/>
    <property type="molecule type" value="Genomic_DNA"/>
</dbReference>
<dbReference type="Pfam" id="PF07940">
    <property type="entry name" value="Hepar_II_III_C"/>
    <property type="match status" value="1"/>
</dbReference>
<gene>
    <name evidence="2" type="ORF">S01H1_60206</name>
</gene>
<name>X0W695_9ZZZZ</name>
<proteinExistence type="predicted"/>
<feature type="non-terminal residue" evidence="2">
    <location>
        <position position="254"/>
    </location>
</feature>
<evidence type="ECO:0000313" key="2">
    <source>
        <dbReference type="EMBL" id="GAG18812.1"/>
    </source>
</evidence>
<comment type="caution">
    <text evidence="2">The sequence shown here is derived from an EMBL/GenBank/DDBJ whole genome shotgun (WGS) entry which is preliminary data.</text>
</comment>
<accession>X0W695</accession>
<protein>
    <recommendedName>
        <fullName evidence="1">Heparinase II/III-like C-terminal domain-containing protein</fullName>
    </recommendedName>
</protein>
<reference evidence="2" key="1">
    <citation type="journal article" date="2014" name="Front. Microbiol.">
        <title>High frequency of phylogenetically diverse reductive dehalogenase-homologous genes in deep subseafloor sedimentary metagenomes.</title>
        <authorList>
            <person name="Kawai M."/>
            <person name="Futagami T."/>
            <person name="Toyoda A."/>
            <person name="Takaki Y."/>
            <person name="Nishi S."/>
            <person name="Hori S."/>
            <person name="Arai W."/>
            <person name="Tsubouchi T."/>
            <person name="Morono Y."/>
            <person name="Uchiyama I."/>
            <person name="Ito T."/>
            <person name="Fujiyama A."/>
            <person name="Inagaki F."/>
            <person name="Takami H."/>
        </authorList>
    </citation>
    <scope>NUCLEOTIDE SEQUENCE</scope>
    <source>
        <strain evidence="2">Expedition CK06-06</strain>
    </source>
</reference>
<dbReference type="InterPro" id="IPR012480">
    <property type="entry name" value="Hepar_II_III_C"/>
</dbReference>
<feature type="domain" description="Heparinase II/III-like C-terminal" evidence="1">
    <location>
        <begin position="83"/>
        <end position="215"/>
    </location>
</feature>
<organism evidence="2">
    <name type="scientific">marine sediment metagenome</name>
    <dbReference type="NCBI Taxonomy" id="412755"/>
    <lineage>
        <taxon>unclassified sequences</taxon>
        <taxon>metagenomes</taxon>
        <taxon>ecological metagenomes</taxon>
    </lineage>
</organism>
<sequence length="254" mass="28668">KRIGDEHLKALGAYGITEDTLLESVKRNYDLNRFLNLLFNGQELVECDPPSQPMLQDVWLGHPNMQMMAARDQEGSGEGLFLAAWGGHNAQSHNHNDVGNFVIFADGKPIVIDIGRPTYRRQTFSNRRYEIWAFQSGFHNLPTINGVDQKAGRQFAAKNVSYHKNGSSAQIEMDITEAYPKAAGTESWNRIVRFNRRKDVVVVDSYTLKKPSKDIIENFVVAGKVTDTEPGKLILNDREEEVQVLLEYDSAKLS</sequence>
<dbReference type="AlphaFoldDB" id="X0W695"/>
<evidence type="ECO:0000259" key="1">
    <source>
        <dbReference type="Pfam" id="PF07940"/>
    </source>
</evidence>
<dbReference type="GO" id="GO:0016829">
    <property type="term" value="F:lyase activity"/>
    <property type="evidence" value="ECO:0007669"/>
    <property type="project" value="InterPro"/>
</dbReference>